<dbReference type="InterPro" id="IPR029058">
    <property type="entry name" value="AB_hydrolase_fold"/>
</dbReference>
<evidence type="ECO:0000259" key="1">
    <source>
        <dbReference type="Pfam" id="PF12697"/>
    </source>
</evidence>
<dbReference type="Gene3D" id="3.40.50.1820">
    <property type="entry name" value="alpha/beta hydrolase"/>
    <property type="match status" value="1"/>
</dbReference>
<dbReference type="AlphaFoldDB" id="A0A7H0SPZ6"/>
<sequence>MKHAARALFLRLTPSGRRRLALEHGALHSQSREPGLTDLDETGTVNSDGIDVHYYVAGPDHDGVEPRATVVYVHGFTLAAEAYFLQVKHLRATHPEVRNVLLDLRGHGKTGKVSPDRCVMDGIADDVRAVIHHCAPTGPLILVGHSMGGLCVLDLLRRCYEDEPQLYQRIQGIILVSTSIEALSDQGIPQVLALPAADNVYQAVEASPKEVRKLREMAASLLAPSLAVGVFRRPTDYELVEFHAAMINETPLESFVGFFGDLQNHDELAAAEALATKPGFVLVGDKDDVTPEEQADRICEVWPKAWYQVAKGAGHMVNLEAPELLNKAIDQLVDLIPWQKDEKPRGR</sequence>
<dbReference type="Proteomes" id="UP000516320">
    <property type="component" value="Chromosome"/>
</dbReference>
<accession>A0A7H0SPZ6</accession>
<dbReference type="SUPFAM" id="SSF53474">
    <property type="entry name" value="alpha/beta-Hydrolases"/>
    <property type="match status" value="1"/>
</dbReference>
<keyword evidence="2" id="KW-0378">Hydrolase</keyword>
<keyword evidence="3" id="KW-1185">Reference proteome</keyword>
<dbReference type="PANTHER" id="PTHR43798">
    <property type="entry name" value="MONOACYLGLYCEROL LIPASE"/>
    <property type="match status" value="1"/>
</dbReference>
<dbReference type="GO" id="GO:0016787">
    <property type="term" value="F:hydrolase activity"/>
    <property type="evidence" value="ECO:0007669"/>
    <property type="project" value="UniProtKB-KW"/>
</dbReference>
<dbReference type="InterPro" id="IPR000073">
    <property type="entry name" value="AB_hydrolase_1"/>
</dbReference>
<dbReference type="InterPro" id="IPR050266">
    <property type="entry name" value="AB_hydrolase_sf"/>
</dbReference>
<dbReference type="Pfam" id="PF12697">
    <property type="entry name" value="Abhydrolase_6"/>
    <property type="match status" value="1"/>
</dbReference>
<proteinExistence type="predicted"/>
<name>A0A7H0SPZ6_9CORY</name>
<reference evidence="2 3" key="1">
    <citation type="submission" date="2019-12" db="EMBL/GenBank/DDBJ databases">
        <title>Corynebacterium sp. nov., isolated from feces of the Anser Albifrons in China.</title>
        <authorList>
            <person name="Liu Q."/>
        </authorList>
    </citation>
    <scope>NUCLEOTIDE SEQUENCE [LARGE SCALE GENOMIC DNA]</scope>
    <source>
        <strain evidence="2 3">4H37-19</strain>
    </source>
</reference>
<evidence type="ECO:0000313" key="2">
    <source>
        <dbReference type="EMBL" id="QNQ90621.1"/>
    </source>
</evidence>
<organism evidence="2 3">
    <name type="scientific">Corynebacterium poyangense</name>
    <dbReference type="NCBI Taxonomy" id="2684405"/>
    <lineage>
        <taxon>Bacteria</taxon>
        <taxon>Bacillati</taxon>
        <taxon>Actinomycetota</taxon>
        <taxon>Actinomycetes</taxon>
        <taxon>Mycobacteriales</taxon>
        <taxon>Corynebacteriaceae</taxon>
        <taxon>Corynebacterium</taxon>
    </lineage>
</organism>
<gene>
    <name evidence="2" type="ORF">GP475_08195</name>
</gene>
<dbReference type="RefSeq" id="WP_187973933.1">
    <property type="nucleotide sequence ID" value="NZ_CP046884.1"/>
</dbReference>
<evidence type="ECO:0000313" key="3">
    <source>
        <dbReference type="Proteomes" id="UP000516320"/>
    </source>
</evidence>
<feature type="domain" description="AB hydrolase-1" evidence="1">
    <location>
        <begin position="70"/>
        <end position="327"/>
    </location>
</feature>
<dbReference type="EMBL" id="CP046884">
    <property type="protein sequence ID" value="QNQ90621.1"/>
    <property type="molecule type" value="Genomic_DNA"/>
</dbReference>
<protein>
    <submittedName>
        <fullName evidence="2">Alpha/beta fold hydrolase</fullName>
    </submittedName>
</protein>
<dbReference type="KEGG" id="cpoy:GP475_08195"/>